<feature type="region of interest" description="Disordered" evidence="2">
    <location>
        <begin position="1"/>
        <end position="34"/>
    </location>
</feature>
<dbReference type="PROSITE" id="PS50157">
    <property type="entry name" value="ZINC_FINGER_C2H2_2"/>
    <property type="match status" value="2"/>
</dbReference>
<dbReference type="Proteomes" id="UP000011014">
    <property type="component" value="Unassembled WGS sequence"/>
</dbReference>
<feature type="compositionally biased region" description="Basic and acidic residues" evidence="2">
    <location>
        <begin position="126"/>
        <end position="143"/>
    </location>
</feature>
<reference evidence="4" key="1">
    <citation type="journal article" date="2010" name="Science">
        <title>Plasticity of animal genome architecture unmasked by rapid evolution of a pelagic tunicate.</title>
        <authorList>
            <person name="Denoeud F."/>
            <person name="Henriet S."/>
            <person name="Mungpakdee S."/>
            <person name="Aury J.M."/>
            <person name="Da Silva C."/>
            <person name="Brinkmann H."/>
            <person name="Mikhaleva J."/>
            <person name="Olsen L.C."/>
            <person name="Jubin C."/>
            <person name="Canestro C."/>
            <person name="Bouquet J.M."/>
            <person name="Danks G."/>
            <person name="Poulain J."/>
            <person name="Campsteijn C."/>
            <person name="Adamski M."/>
            <person name="Cross I."/>
            <person name="Yadetie F."/>
            <person name="Muffato M."/>
            <person name="Louis A."/>
            <person name="Butcher S."/>
            <person name="Tsagkogeorga G."/>
            <person name="Konrad A."/>
            <person name="Singh S."/>
            <person name="Jensen M.F."/>
            <person name="Cong E.H."/>
            <person name="Eikeseth-Otteraa H."/>
            <person name="Noel B."/>
            <person name="Anthouard V."/>
            <person name="Porcel B.M."/>
            <person name="Kachouri-Lafond R."/>
            <person name="Nishino A."/>
            <person name="Ugolini M."/>
            <person name="Chourrout P."/>
            <person name="Nishida H."/>
            <person name="Aasland R."/>
            <person name="Huzurbazar S."/>
            <person name="Westhof E."/>
            <person name="Delsuc F."/>
            <person name="Lehrach H."/>
            <person name="Reinhardt R."/>
            <person name="Weissenbach J."/>
            <person name="Roy S.W."/>
            <person name="Artiguenave F."/>
            <person name="Postlethwait J.H."/>
            <person name="Manak J.R."/>
            <person name="Thompson E.M."/>
            <person name="Jaillon O."/>
            <person name="Du Pasquier L."/>
            <person name="Boudinot P."/>
            <person name="Liberles D.A."/>
            <person name="Volff J.N."/>
            <person name="Philippe H."/>
            <person name="Lenhard B."/>
            <person name="Roest Crollius H."/>
            <person name="Wincker P."/>
            <person name="Chourrout D."/>
        </authorList>
    </citation>
    <scope>NUCLEOTIDE SEQUENCE [LARGE SCALE GENOMIC DNA]</scope>
</reference>
<feature type="compositionally biased region" description="Low complexity" evidence="2">
    <location>
        <begin position="515"/>
        <end position="528"/>
    </location>
</feature>
<dbReference type="Pfam" id="PF00096">
    <property type="entry name" value="zf-C2H2"/>
    <property type="match status" value="1"/>
</dbReference>
<dbReference type="PANTHER" id="PTHR46105:SF28">
    <property type="entry name" value="ZINC FINGER PROTEIN 37-LIKE"/>
    <property type="match status" value="1"/>
</dbReference>
<dbReference type="InterPro" id="IPR050457">
    <property type="entry name" value="ZnFinger_BTB_dom_contain"/>
</dbReference>
<dbReference type="Pfam" id="PF13909">
    <property type="entry name" value="zf-H2C2_5"/>
    <property type="match status" value="1"/>
</dbReference>
<keyword evidence="1" id="KW-0863">Zinc-finger</keyword>
<keyword evidence="1" id="KW-0479">Metal-binding</keyword>
<protein>
    <recommendedName>
        <fullName evidence="3">C2H2-type domain-containing protein</fullName>
    </recommendedName>
</protein>
<accession>E4Y8D7</accession>
<evidence type="ECO:0000259" key="3">
    <source>
        <dbReference type="PROSITE" id="PS50157"/>
    </source>
</evidence>
<dbReference type="AlphaFoldDB" id="E4Y8D7"/>
<feature type="compositionally biased region" description="Polar residues" evidence="2">
    <location>
        <begin position="430"/>
        <end position="442"/>
    </location>
</feature>
<dbReference type="SMART" id="SM00355">
    <property type="entry name" value="ZnF_C2H2"/>
    <property type="match status" value="5"/>
</dbReference>
<sequence>MALVGVAARASNSNSVRVQNRRRQQIEDQKKKKEFQKYLKRSNKFSHGRYTAGQHLNVSGLFDSNPLLHQMQQQMQRERVNNNERNSLGENSTESVSPVSSGAPATSRDLLNALAEQKLPTLLKQETPKTPRRNDQKEQHKCPKCDYTTPWKSSIATHMKLKHSNERPWRCDICSKAYKLKHHLKAHMEGSHASEKPYQCKLCVFSCIDSRTLNKHMFNKHGRQNPLKHGQGMLGGAGGPMRGRVLPSMLPMSRPYDPTGYSSNPWARKDMPLGRLPNHLAGLNPALMQNQMEQNQMLNPLTSDPALLMAQIQKNQEMFAAAQAQENALINPMLTPNSMLLQLAASMQRQLQSRIQQQVQTSMSSPMPATSPHLTTPFSTAQIAPPSPVTEAVVEEVHSNAGSTSDQAPPQIVVKAELLGDEPSPASPAIVSTENNDSNGNENVEIPPPALTPRSTTSGQEVVVEPASPAMGEENGKLQIADQTIATETSEAIETRSISVKSERFDDSACRPKSTHSAHSAHSNNSTNLRKRKLEDPGIGYMMSEQLLQQRLAQAARPSIPFPFGLSQFQARDRRPSNGSSDELSPPAARAALGAQMHASMSLQRSMQGGDFFNQLAQLQQLVGANQNAQMQQLRCEHCQITFPDPIMYMAHMDMHKNPAIHAFQCSRCSHICKDRTEFFLHWRNNECNN</sequence>
<evidence type="ECO:0000256" key="2">
    <source>
        <dbReference type="SAM" id="MobiDB-lite"/>
    </source>
</evidence>
<name>E4Y8D7_OIKDI</name>
<dbReference type="EMBL" id="FN654321">
    <property type="protein sequence ID" value="CBY31887.1"/>
    <property type="molecule type" value="Genomic_DNA"/>
</dbReference>
<organism evidence="4">
    <name type="scientific">Oikopleura dioica</name>
    <name type="common">Tunicate</name>
    <dbReference type="NCBI Taxonomy" id="34765"/>
    <lineage>
        <taxon>Eukaryota</taxon>
        <taxon>Metazoa</taxon>
        <taxon>Chordata</taxon>
        <taxon>Tunicata</taxon>
        <taxon>Appendicularia</taxon>
        <taxon>Copelata</taxon>
        <taxon>Oikopleuridae</taxon>
        <taxon>Oikopleura</taxon>
    </lineage>
</organism>
<feature type="domain" description="C2H2-type" evidence="3">
    <location>
        <begin position="140"/>
        <end position="168"/>
    </location>
</feature>
<feature type="domain" description="C2H2-type" evidence="3">
    <location>
        <begin position="169"/>
        <end position="197"/>
    </location>
</feature>
<proteinExistence type="predicted"/>
<feature type="compositionally biased region" description="Polar residues" evidence="2">
    <location>
        <begin position="85"/>
        <end position="104"/>
    </location>
</feature>
<feature type="region of interest" description="Disordered" evidence="2">
    <location>
        <begin position="498"/>
        <end position="531"/>
    </location>
</feature>
<feature type="compositionally biased region" description="Basic and acidic residues" evidence="2">
    <location>
        <begin position="24"/>
        <end position="34"/>
    </location>
</feature>
<dbReference type="InterPro" id="IPR036236">
    <property type="entry name" value="Znf_C2H2_sf"/>
</dbReference>
<dbReference type="GO" id="GO:0008270">
    <property type="term" value="F:zinc ion binding"/>
    <property type="evidence" value="ECO:0007669"/>
    <property type="project" value="UniProtKB-KW"/>
</dbReference>
<evidence type="ECO:0000313" key="4">
    <source>
        <dbReference type="EMBL" id="CBY31887.1"/>
    </source>
</evidence>
<dbReference type="InterPro" id="IPR013087">
    <property type="entry name" value="Znf_C2H2_type"/>
</dbReference>
<dbReference type="SUPFAM" id="SSF57667">
    <property type="entry name" value="beta-beta-alpha zinc fingers"/>
    <property type="match status" value="2"/>
</dbReference>
<feature type="region of interest" description="Disordered" evidence="2">
    <location>
        <begin position="118"/>
        <end position="143"/>
    </location>
</feature>
<dbReference type="GO" id="GO:0000978">
    <property type="term" value="F:RNA polymerase II cis-regulatory region sequence-specific DNA binding"/>
    <property type="evidence" value="ECO:0007669"/>
    <property type="project" value="TreeGrafter"/>
</dbReference>
<dbReference type="PANTHER" id="PTHR46105">
    <property type="entry name" value="AGAP004733-PA"/>
    <property type="match status" value="1"/>
</dbReference>
<dbReference type="PROSITE" id="PS00028">
    <property type="entry name" value="ZINC_FINGER_C2H2_1"/>
    <property type="match status" value="3"/>
</dbReference>
<feature type="region of interest" description="Disordered" evidence="2">
    <location>
        <begin position="85"/>
        <end position="105"/>
    </location>
</feature>
<feature type="compositionally biased region" description="Low complexity" evidence="2">
    <location>
        <begin position="354"/>
        <end position="372"/>
    </location>
</feature>
<dbReference type="GO" id="GO:0000981">
    <property type="term" value="F:DNA-binding transcription factor activity, RNA polymerase II-specific"/>
    <property type="evidence" value="ECO:0007669"/>
    <property type="project" value="TreeGrafter"/>
</dbReference>
<feature type="compositionally biased region" description="Basic and acidic residues" evidence="2">
    <location>
        <begin position="501"/>
        <end position="510"/>
    </location>
</feature>
<evidence type="ECO:0000256" key="1">
    <source>
        <dbReference type="PROSITE-ProRule" id="PRU00042"/>
    </source>
</evidence>
<feature type="compositionally biased region" description="Polar residues" evidence="2">
    <location>
        <begin position="373"/>
        <end position="382"/>
    </location>
</feature>
<keyword evidence="1" id="KW-0862">Zinc</keyword>
<dbReference type="Gene3D" id="3.30.160.60">
    <property type="entry name" value="Classic Zinc Finger"/>
    <property type="match status" value="2"/>
</dbReference>
<gene>
    <name evidence="4" type="ORF">GSOID_T00029106001</name>
</gene>
<feature type="region of interest" description="Disordered" evidence="2">
    <location>
        <begin position="354"/>
        <end position="475"/>
    </location>
</feature>